<keyword evidence="1" id="KW-1133">Transmembrane helix</keyword>
<dbReference type="AlphaFoldDB" id="F2JKY6"/>
<feature type="transmembrane region" description="Helical" evidence="1">
    <location>
        <begin position="200"/>
        <end position="219"/>
    </location>
</feature>
<feature type="transmembrane region" description="Helical" evidence="1">
    <location>
        <begin position="170"/>
        <end position="188"/>
    </location>
</feature>
<sequence length="251" mass="28514">MSELKKEERDTFDGGFAVVDRERLIEEETRVVTPWYKHFINSIIAPSKMMQENLLHEPPKGNSIAVVGFILFIILITFMQHINPEIRQMVYDALRNKDVAEDMIGQQYIVTLIIGAISSFVALFAIAFVQTIVLQILKVIAKDRCKFASLYTVMLLGLFISLVVQTVDYFAANLIGVNYMVFNLASLFDRTTLMANNTLMTILSFFSLERIVCMIYLIMGYSMVTHKSKKKATIIVSLLEVIILGFSLIFA</sequence>
<evidence type="ECO:0000313" key="2">
    <source>
        <dbReference type="EMBL" id="ADZ84527.1"/>
    </source>
</evidence>
<feature type="transmembrane region" description="Helical" evidence="1">
    <location>
        <begin position="145"/>
        <end position="164"/>
    </location>
</feature>
<evidence type="ECO:0000256" key="1">
    <source>
        <dbReference type="SAM" id="Phobius"/>
    </source>
</evidence>
<proteinExistence type="predicted"/>
<dbReference type="EMBL" id="CP002582">
    <property type="protein sequence ID" value="ADZ84527.1"/>
    <property type="molecule type" value="Genomic_DNA"/>
</dbReference>
<gene>
    <name evidence="2" type="ordered locus">Clole_2828</name>
</gene>
<keyword evidence="3" id="KW-1185">Reference proteome</keyword>
<dbReference type="KEGG" id="cle:Clole_2828"/>
<feature type="transmembrane region" description="Helical" evidence="1">
    <location>
        <begin position="64"/>
        <end position="82"/>
    </location>
</feature>
<dbReference type="Proteomes" id="UP000008467">
    <property type="component" value="Chromosome"/>
</dbReference>
<feature type="transmembrane region" description="Helical" evidence="1">
    <location>
        <begin position="231"/>
        <end position="250"/>
    </location>
</feature>
<dbReference type="HOGENOM" id="CLU_1105590_0_0_9"/>
<accession>F2JKY6</accession>
<feature type="transmembrane region" description="Helical" evidence="1">
    <location>
        <begin position="108"/>
        <end position="133"/>
    </location>
</feature>
<protein>
    <recommendedName>
        <fullName evidence="4">Yip1 domain-containing protein</fullName>
    </recommendedName>
</protein>
<organism evidence="2 3">
    <name type="scientific">Cellulosilyticum lentocellum (strain ATCC 49066 / DSM 5427 / NCIMB 11756 / RHM5)</name>
    <name type="common">Clostridium lentocellum</name>
    <dbReference type="NCBI Taxonomy" id="642492"/>
    <lineage>
        <taxon>Bacteria</taxon>
        <taxon>Bacillati</taxon>
        <taxon>Bacillota</taxon>
        <taxon>Clostridia</taxon>
        <taxon>Lachnospirales</taxon>
        <taxon>Cellulosilyticaceae</taxon>
        <taxon>Cellulosilyticum</taxon>
    </lineage>
</organism>
<evidence type="ECO:0000313" key="3">
    <source>
        <dbReference type="Proteomes" id="UP000008467"/>
    </source>
</evidence>
<keyword evidence="1" id="KW-0812">Transmembrane</keyword>
<reference evidence="2 3" key="1">
    <citation type="journal article" date="2011" name="J. Bacteriol.">
        <title>Complete genome sequence of the cellulose-degrading bacterium Cellulosilyticum lentocellum.</title>
        <authorList>
            <consortium name="US DOE Joint Genome Institute"/>
            <person name="Miller D.A."/>
            <person name="Suen G."/>
            <person name="Bruce D."/>
            <person name="Copeland A."/>
            <person name="Cheng J.F."/>
            <person name="Detter C."/>
            <person name="Goodwin L.A."/>
            <person name="Han C.S."/>
            <person name="Hauser L.J."/>
            <person name="Land M.L."/>
            <person name="Lapidus A."/>
            <person name="Lucas S."/>
            <person name="Meincke L."/>
            <person name="Pitluck S."/>
            <person name="Tapia R."/>
            <person name="Teshima H."/>
            <person name="Woyke T."/>
            <person name="Fox B.G."/>
            <person name="Angert E.R."/>
            <person name="Currie C.R."/>
        </authorList>
    </citation>
    <scope>NUCLEOTIDE SEQUENCE [LARGE SCALE GENOMIC DNA]</scope>
    <source>
        <strain evidence="3">ATCC 49066 / DSM 5427 / NCIMB 11756 / RHM5</strain>
    </source>
</reference>
<evidence type="ECO:0008006" key="4">
    <source>
        <dbReference type="Google" id="ProtNLM"/>
    </source>
</evidence>
<name>F2JKY6_CELLD</name>
<keyword evidence="1" id="KW-0472">Membrane</keyword>
<dbReference type="RefSeq" id="WP_013657808.1">
    <property type="nucleotide sequence ID" value="NC_015275.1"/>
</dbReference>